<proteinExistence type="predicted"/>
<feature type="signal peptide" evidence="1">
    <location>
        <begin position="1"/>
        <end position="19"/>
    </location>
</feature>
<protein>
    <recommendedName>
        <fullName evidence="4">TraB/GumN family protein</fullName>
    </recommendedName>
</protein>
<keyword evidence="3" id="KW-1185">Reference proteome</keyword>
<dbReference type="RefSeq" id="WP_111539687.1">
    <property type="nucleotide sequence ID" value="NZ_QKYV01000001.1"/>
</dbReference>
<dbReference type="Proteomes" id="UP000249542">
    <property type="component" value="Unassembled WGS sequence"/>
</dbReference>
<comment type="caution">
    <text evidence="2">The sequence shown here is derived from an EMBL/GenBank/DDBJ whole genome shotgun (WGS) entry which is preliminary data.</text>
</comment>
<dbReference type="Pfam" id="PF18950">
    <property type="entry name" value="DUF5694"/>
    <property type="match status" value="1"/>
</dbReference>
<evidence type="ECO:0000313" key="3">
    <source>
        <dbReference type="Proteomes" id="UP000249542"/>
    </source>
</evidence>
<gene>
    <name evidence="2" type="ORF">LX95_00342</name>
</gene>
<name>A0A2W7IZB0_9FLAO</name>
<dbReference type="EMBL" id="QKYV01000001">
    <property type="protein sequence ID" value="PZW44013.1"/>
    <property type="molecule type" value="Genomic_DNA"/>
</dbReference>
<accession>A0A2W7IZB0</accession>
<keyword evidence="1" id="KW-0732">Signal</keyword>
<reference evidence="2 3" key="1">
    <citation type="submission" date="2018-06" db="EMBL/GenBank/DDBJ databases">
        <title>Genomic Encyclopedia of Archaeal and Bacterial Type Strains, Phase II (KMG-II): from individual species to whole genera.</title>
        <authorList>
            <person name="Goeker M."/>
        </authorList>
    </citation>
    <scope>NUCLEOTIDE SEQUENCE [LARGE SCALE GENOMIC DNA]</scope>
    <source>
        <strain evidence="2 3">DSM 15361</strain>
    </source>
</reference>
<sequence>MKNCIIPILFILSVSRLFAQSPFKNPDDFLQLNEKVPKVLLVGSFHFNYPGLDAHKASEDEKINIYAEKRQKELQELLDYLSKFKPTKIIVEAGANTGYLFKNYEHYKKGTEKLYANESSQIGMRLVERFQLDTIYGVDSPSLLYKLSSGKDSLASKTYIDKITKRHYFGGDDEINKRYSNFYHYKDKLTVSQTLLETFTYMNSDKVLDRGFGAYISGGQFTSKEMEGPDALSMFWLNRNLRIYRKIQQIGYTENDRILVLFGAGHISILKWLFECSPEFELVKFNSL</sequence>
<evidence type="ECO:0008006" key="4">
    <source>
        <dbReference type="Google" id="ProtNLM"/>
    </source>
</evidence>
<dbReference type="InterPro" id="IPR043749">
    <property type="entry name" value="DUF5694"/>
</dbReference>
<evidence type="ECO:0000256" key="1">
    <source>
        <dbReference type="SAM" id="SignalP"/>
    </source>
</evidence>
<organism evidence="2 3">
    <name type="scientific">Mesonia algae</name>
    <dbReference type="NCBI Taxonomy" id="213248"/>
    <lineage>
        <taxon>Bacteria</taxon>
        <taxon>Pseudomonadati</taxon>
        <taxon>Bacteroidota</taxon>
        <taxon>Flavobacteriia</taxon>
        <taxon>Flavobacteriales</taxon>
        <taxon>Flavobacteriaceae</taxon>
        <taxon>Mesonia</taxon>
    </lineage>
</organism>
<dbReference type="AlphaFoldDB" id="A0A2W7IZB0"/>
<feature type="chain" id="PRO_5015986377" description="TraB/GumN family protein" evidence="1">
    <location>
        <begin position="20"/>
        <end position="288"/>
    </location>
</feature>
<evidence type="ECO:0000313" key="2">
    <source>
        <dbReference type="EMBL" id="PZW44013.1"/>
    </source>
</evidence>